<dbReference type="GO" id="GO:0071038">
    <property type="term" value="P:TRAMP-dependent tRNA surveillance pathway"/>
    <property type="evidence" value="ECO:0007669"/>
    <property type="project" value="TreeGrafter"/>
</dbReference>
<evidence type="ECO:0000256" key="8">
    <source>
        <dbReference type="ARBA" id="ARBA00023242"/>
    </source>
</evidence>
<dbReference type="InterPro" id="IPR027408">
    <property type="entry name" value="PNPase/RNase_PH_dom_sf"/>
</dbReference>
<keyword evidence="7" id="KW-0694">RNA-binding</keyword>
<dbReference type="Proteomes" id="UP000492821">
    <property type="component" value="Unassembled WGS sequence"/>
</dbReference>
<reference evidence="10" key="2">
    <citation type="submission" date="2020-10" db="UniProtKB">
        <authorList>
            <consortium name="WormBaseParasite"/>
        </authorList>
    </citation>
    <scope>IDENTIFICATION</scope>
</reference>
<dbReference type="GO" id="GO:0000177">
    <property type="term" value="C:cytoplasmic exosome (RNase complex)"/>
    <property type="evidence" value="ECO:0007669"/>
    <property type="project" value="TreeGrafter"/>
</dbReference>
<protein>
    <submittedName>
        <fullName evidence="10">RNase_PH domain-containing protein</fullName>
    </submittedName>
</protein>
<keyword evidence="4" id="KW-0963">Cytoplasm</keyword>
<accession>A0A7E5A1N2</accession>
<evidence type="ECO:0000256" key="3">
    <source>
        <dbReference type="ARBA" id="ARBA00006678"/>
    </source>
</evidence>
<keyword evidence="8" id="KW-0539">Nucleus</keyword>
<dbReference type="InterPro" id="IPR020568">
    <property type="entry name" value="Ribosomal_Su5_D2-typ_SF"/>
</dbReference>
<evidence type="ECO:0000256" key="6">
    <source>
        <dbReference type="ARBA" id="ARBA00022835"/>
    </source>
</evidence>
<evidence type="ECO:0000313" key="9">
    <source>
        <dbReference type="Proteomes" id="UP000492821"/>
    </source>
</evidence>
<keyword evidence="9" id="KW-1185">Reference proteome</keyword>
<dbReference type="PANTHER" id="PTHR11097">
    <property type="entry name" value="EXOSOME COMPLEX EXONUCLEASE RIBOSOMAL RNA PROCESSING PROTEIN"/>
    <property type="match status" value="1"/>
</dbReference>
<keyword evidence="5" id="KW-0698">rRNA processing</keyword>
<dbReference type="PANTHER" id="PTHR11097:SF9">
    <property type="entry name" value="EXOSOME COMPLEX COMPONENT RRP43"/>
    <property type="match status" value="1"/>
</dbReference>
<dbReference type="GO" id="GO:0000467">
    <property type="term" value="P:exonucleolytic trimming to generate mature 3'-end of 5.8S rRNA from tricistronic rRNA transcript (SSU-rRNA, 5.8S rRNA, LSU-rRNA)"/>
    <property type="evidence" value="ECO:0007669"/>
    <property type="project" value="TreeGrafter"/>
</dbReference>
<dbReference type="GO" id="GO:0034475">
    <property type="term" value="P:U4 snRNA 3'-end processing"/>
    <property type="evidence" value="ECO:0007669"/>
    <property type="project" value="TreeGrafter"/>
</dbReference>
<dbReference type="WBParaSite" id="Pan_g833.t1">
    <property type="protein sequence ID" value="Pan_g833.t1"/>
    <property type="gene ID" value="Pan_g833"/>
</dbReference>
<dbReference type="GO" id="GO:0034473">
    <property type="term" value="P:U1 snRNA 3'-end processing"/>
    <property type="evidence" value="ECO:0007669"/>
    <property type="project" value="TreeGrafter"/>
</dbReference>
<reference evidence="9" key="1">
    <citation type="journal article" date="2013" name="Genetics">
        <title>The draft genome and transcriptome of Panagrellus redivivus are shaped by the harsh demands of a free-living lifestyle.</title>
        <authorList>
            <person name="Srinivasan J."/>
            <person name="Dillman A.R."/>
            <person name="Macchietto M.G."/>
            <person name="Heikkinen L."/>
            <person name="Lakso M."/>
            <person name="Fracchia K.M."/>
            <person name="Antoshechkin I."/>
            <person name="Mortazavi A."/>
            <person name="Wong G."/>
            <person name="Sternberg P.W."/>
        </authorList>
    </citation>
    <scope>NUCLEOTIDE SEQUENCE [LARGE SCALE GENOMIC DNA]</scope>
    <source>
        <strain evidence="9">MT8872</strain>
    </source>
</reference>
<dbReference type="GO" id="GO:0035925">
    <property type="term" value="F:mRNA 3'-UTR AU-rich region binding"/>
    <property type="evidence" value="ECO:0007669"/>
    <property type="project" value="TreeGrafter"/>
</dbReference>
<proteinExistence type="inferred from homology"/>
<dbReference type="GO" id="GO:0071035">
    <property type="term" value="P:nuclear polyadenylation-dependent rRNA catabolic process"/>
    <property type="evidence" value="ECO:0007669"/>
    <property type="project" value="TreeGrafter"/>
</dbReference>
<dbReference type="GO" id="GO:0000176">
    <property type="term" value="C:nuclear exosome (RNase complex)"/>
    <property type="evidence" value="ECO:0007669"/>
    <property type="project" value="TreeGrafter"/>
</dbReference>
<dbReference type="GO" id="GO:0016075">
    <property type="term" value="P:rRNA catabolic process"/>
    <property type="evidence" value="ECO:0007669"/>
    <property type="project" value="TreeGrafter"/>
</dbReference>
<dbReference type="GO" id="GO:0005730">
    <property type="term" value="C:nucleolus"/>
    <property type="evidence" value="ECO:0007669"/>
    <property type="project" value="UniProtKB-SubCell"/>
</dbReference>
<evidence type="ECO:0000313" key="10">
    <source>
        <dbReference type="WBParaSite" id="Pan_g833.t1"/>
    </source>
</evidence>
<dbReference type="GO" id="GO:0034476">
    <property type="term" value="P:U5 snRNA 3'-end processing"/>
    <property type="evidence" value="ECO:0007669"/>
    <property type="project" value="TreeGrafter"/>
</dbReference>
<organism evidence="9 10">
    <name type="scientific">Panagrellus redivivus</name>
    <name type="common">Microworm</name>
    <dbReference type="NCBI Taxonomy" id="6233"/>
    <lineage>
        <taxon>Eukaryota</taxon>
        <taxon>Metazoa</taxon>
        <taxon>Ecdysozoa</taxon>
        <taxon>Nematoda</taxon>
        <taxon>Chromadorea</taxon>
        <taxon>Rhabditida</taxon>
        <taxon>Tylenchina</taxon>
        <taxon>Panagrolaimomorpha</taxon>
        <taxon>Panagrolaimoidea</taxon>
        <taxon>Panagrolaimidae</taxon>
        <taxon>Panagrellus</taxon>
    </lineage>
</organism>
<evidence type="ECO:0000256" key="2">
    <source>
        <dbReference type="ARBA" id="ARBA00004604"/>
    </source>
</evidence>
<sequence length="294" mass="33183">MTSGAVLKKCDPVAYYDEFLVNRVFPDGRDVEQYRPISISPGVNWKHHRSVIVEHGDIVISLTGKLSLHRDNDEPNLKFRFRNDDRSKVNSNEQNRLESITDSLHYLAKENVFFERSEFDTEEPAFRWNLKVTITFFSSEGFILDAVLIGLNALFAQIRIPFVRYDWLKNLEKEEQTIDTARIIVSEKEFRRLVIKETPTFSAFGLYVSKHGAEGLTEPLLVADPPSDLAALCASTLEFVHLSGDRIILSTVQGSLSVPPAVYSRVAAMGASHHRNVSEALARFAGDQRLAGDQ</sequence>
<name>A0A7E5A1N2_PANRE</name>
<dbReference type="Gene3D" id="3.30.230.70">
    <property type="entry name" value="GHMP Kinase, N-terminal domain"/>
    <property type="match status" value="1"/>
</dbReference>
<evidence type="ECO:0000256" key="1">
    <source>
        <dbReference type="ARBA" id="ARBA00004496"/>
    </source>
</evidence>
<dbReference type="AlphaFoldDB" id="A0A7E5A1N2"/>
<evidence type="ECO:0000256" key="5">
    <source>
        <dbReference type="ARBA" id="ARBA00022552"/>
    </source>
</evidence>
<keyword evidence="6" id="KW-0271">Exosome</keyword>
<dbReference type="SUPFAM" id="SSF54211">
    <property type="entry name" value="Ribosomal protein S5 domain 2-like"/>
    <property type="match status" value="1"/>
</dbReference>
<comment type="similarity">
    <text evidence="3">Belongs to the RNase PH family.</text>
</comment>
<comment type="subcellular location">
    <subcellularLocation>
        <location evidence="1">Cytoplasm</location>
    </subcellularLocation>
    <subcellularLocation>
        <location evidence="2">Nucleus</location>
        <location evidence="2">Nucleolus</location>
    </subcellularLocation>
</comment>
<evidence type="ECO:0000256" key="4">
    <source>
        <dbReference type="ARBA" id="ARBA00022490"/>
    </source>
</evidence>
<evidence type="ECO:0000256" key="7">
    <source>
        <dbReference type="ARBA" id="ARBA00022884"/>
    </source>
</evidence>
<dbReference type="InterPro" id="IPR050590">
    <property type="entry name" value="Exosome_comp_Rrp42_subfam"/>
</dbReference>
<dbReference type="GO" id="GO:0071028">
    <property type="term" value="P:nuclear mRNA surveillance"/>
    <property type="evidence" value="ECO:0007669"/>
    <property type="project" value="TreeGrafter"/>
</dbReference>